<evidence type="ECO:0000313" key="3">
    <source>
        <dbReference type="EMBL" id="GAA3868708.1"/>
    </source>
</evidence>
<keyword evidence="2" id="KW-0732">Signal</keyword>
<organism evidence="3 4">
    <name type="scientific">Leifsonia kafniensis</name>
    <dbReference type="NCBI Taxonomy" id="475957"/>
    <lineage>
        <taxon>Bacteria</taxon>
        <taxon>Bacillati</taxon>
        <taxon>Actinomycetota</taxon>
        <taxon>Actinomycetes</taxon>
        <taxon>Micrococcales</taxon>
        <taxon>Microbacteriaceae</taxon>
        <taxon>Leifsonia</taxon>
    </lineage>
</organism>
<evidence type="ECO:0000256" key="1">
    <source>
        <dbReference type="SAM" id="MobiDB-lite"/>
    </source>
</evidence>
<accession>A0ABP7K852</accession>
<proteinExistence type="predicted"/>
<evidence type="ECO:0008006" key="5">
    <source>
        <dbReference type="Google" id="ProtNLM"/>
    </source>
</evidence>
<gene>
    <name evidence="3" type="ORF">GCM10022381_10060</name>
</gene>
<dbReference type="EMBL" id="BAABCN010000002">
    <property type="protein sequence ID" value="GAA3868708.1"/>
    <property type="molecule type" value="Genomic_DNA"/>
</dbReference>
<evidence type="ECO:0000256" key="2">
    <source>
        <dbReference type="SAM" id="SignalP"/>
    </source>
</evidence>
<dbReference type="PROSITE" id="PS51257">
    <property type="entry name" value="PROKAR_LIPOPROTEIN"/>
    <property type="match status" value="1"/>
</dbReference>
<protein>
    <recommendedName>
        <fullName evidence="5">Lipoprotein</fullName>
    </recommendedName>
</protein>
<sequence>MRNLGLPVLLAACVAVGVTGCAGPTGGTPGPILPSATGATVMPSAGPTDATTSPSTPTPTSTTATGCAPNGASIPAGADTATIEDVDGDGKPDVEYYSESPTFEYGIQTASGATISLADDLAGPGRHGGWSALLENETVITVLDDGRTATLHAFVDCGFVTTKGVDGNPYRFLLNGFGETGTGVECSDGNGGRQLIGVLAARDSSGNYGIVNTVVTVSGDGLLATNGTSSTVATGLPESDPQVVAAMGSSCGDIPKVQTSGM</sequence>
<dbReference type="Proteomes" id="UP001501803">
    <property type="component" value="Unassembled WGS sequence"/>
</dbReference>
<feature type="region of interest" description="Disordered" evidence="1">
    <location>
        <begin position="32"/>
        <end position="90"/>
    </location>
</feature>
<evidence type="ECO:0000313" key="4">
    <source>
        <dbReference type="Proteomes" id="UP001501803"/>
    </source>
</evidence>
<name>A0ABP7K852_9MICO</name>
<comment type="caution">
    <text evidence="3">The sequence shown here is derived from an EMBL/GenBank/DDBJ whole genome shotgun (WGS) entry which is preliminary data.</text>
</comment>
<feature type="signal peptide" evidence="2">
    <location>
        <begin position="1"/>
        <end position="22"/>
    </location>
</feature>
<keyword evidence="4" id="KW-1185">Reference proteome</keyword>
<reference evidence="4" key="1">
    <citation type="journal article" date="2019" name="Int. J. Syst. Evol. Microbiol.">
        <title>The Global Catalogue of Microorganisms (GCM) 10K type strain sequencing project: providing services to taxonomists for standard genome sequencing and annotation.</title>
        <authorList>
            <consortium name="The Broad Institute Genomics Platform"/>
            <consortium name="The Broad Institute Genome Sequencing Center for Infectious Disease"/>
            <person name="Wu L."/>
            <person name="Ma J."/>
        </authorList>
    </citation>
    <scope>NUCLEOTIDE SEQUENCE [LARGE SCALE GENOMIC DNA]</scope>
    <source>
        <strain evidence="4">JCM 17021</strain>
    </source>
</reference>
<feature type="compositionally biased region" description="Low complexity" evidence="1">
    <location>
        <begin position="43"/>
        <end position="69"/>
    </location>
</feature>
<feature type="chain" id="PRO_5045276077" description="Lipoprotein" evidence="2">
    <location>
        <begin position="23"/>
        <end position="262"/>
    </location>
</feature>